<dbReference type="Proteomes" id="UP001595075">
    <property type="component" value="Unassembled WGS sequence"/>
</dbReference>
<protein>
    <submittedName>
        <fullName evidence="2">Uncharacterized protein</fullName>
    </submittedName>
</protein>
<accession>A0ABR4CKX5</accession>
<name>A0ABR4CKX5_9HELO</name>
<reference evidence="2 3" key="1">
    <citation type="journal article" date="2024" name="Commun. Biol.">
        <title>Comparative genomic analysis of thermophilic fungi reveals convergent evolutionary adaptations and gene losses.</title>
        <authorList>
            <person name="Steindorff A.S."/>
            <person name="Aguilar-Pontes M.V."/>
            <person name="Robinson A.J."/>
            <person name="Andreopoulos B."/>
            <person name="LaButti K."/>
            <person name="Kuo A."/>
            <person name="Mondo S."/>
            <person name="Riley R."/>
            <person name="Otillar R."/>
            <person name="Haridas S."/>
            <person name="Lipzen A."/>
            <person name="Grimwood J."/>
            <person name="Schmutz J."/>
            <person name="Clum A."/>
            <person name="Reid I.D."/>
            <person name="Moisan M.C."/>
            <person name="Butler G."/>
            <person name="Nguyen T.T.M."/>
            <person name="Dewar K."/>
            <person name="Conant G."/>
            <person name="Drula E."/>
            <person name="Henrissat B."/>
            <person name="Hansel C."/>
            <person name="Singer S."/>
            <person name="Hutchinson M.I."/>
            <person name="de Vries R.P."/>
            <person name="Natvig D.O."/>
            <person name="Powell A.J."/>
            <person name="Tsang A."/>
            <person name="Grigoriev I.V."/>
        </authorList>
    </citation>
    <scope>NUCLEOTIDE SEQUENCE [LARGE SCALE GENOMIC DNA]</scope>
    <source>
        <strain evidence="2 3">CBS 494.80</strain>
    </source>
</reference>
<sequence length="263" mass="28499">MKSNLISLALAISVAMKASAAAPETKRSLHHPDVLGQCEDAPNCETYETENGLMLRFKAGMEPGSADYNERFPNTAEHRTLIKRDTRTHVTFGSTSMNYGTTNQCDALHHCLYDYCHEGSCDPSQCTTATSDLVRQGASLGPRGRTLFFTSNGQYDGWDQRDHYVDAVVAAASKGQKWTQHDWCIRTKEGDDCGTQWWGEQTNFISVNKFYNGNLRGYIQTQVSMDPGAGGFCGTVSGVAGAIAGAVNPIAGGFFGLVNALCA</sequence>
<evidence type="ECO:0000313" key="2">
    <source>
        <dbReference type="EMBL" id="KAL2070146.1"/>
    </source>
</evidence>
<proteinExistence type="predicted"/>
<feature type="signal peptide" evidence="1">
    <location>
        <begin position="1"/>
        <end position="20"/>
    </location>
</feature>
<organism evidence="2 3">
    <name type="scientific">Oculimacula yallundae</name>
    <dbReference type="NCBI Taxonomy" id="86028"/>
    <lineage>
        <taxon>Eukaryota</taxon>
        <taxon>Fungi</taxon>
        <taxon>Dikarya</taxon>
        <taxon>Ascomycota</taxon>
        <taxon>Pezizomycotina</taxon>
        <taxon>Leotiomycetes</taxon>
        <taxon>Helotiales</taxon>
        <taxon>Ploettnerulaceae</taxon>
        <taxon>Oculimacula</taxon>
    </lineage>
</organism>
<evidence type="ECO:0000256" key="1">
    <source>
        <dbReference type="SAM" id="SignalP"/>
    </source>
</evidence>
<feature type="chain" id="PRO_5047168873" evidence="1">
    <location>
        <begin position="21"/>
        <end position="263"/>
    </location>
</feature>
<keyword evidence="3" id="KW-1185">Reference proteome</keyword>
<evidence type="ECO:0000313" key="3">
    <source>
        <dbReference type="Proteomes" id="UP001595075"/>
    </source>
</evidence>
<dbReference type="EMBL" id="JAZHXI010000007">
    <property type="protein sequence ID" value="KAL2070146.1"/>
    <property type="molecule type" value="Genomic_DNA"/>
</dbReference>
<keyword evidence="1" id="KW-0732">Signal</keyword>
<comment type="caution">
    <text evidence="2">The sequence shown here is derived from an EMBL/GenBank/DDBJ whole genome shotgun (WGS) entry which is preliminary data.</text>
</comment>
<gene>
    <name evidence="2" type="ORF">VTL71DRAFT_14826</name>
</gene>